<dbReference type="InParanoid" id="A0A2K2D1R8"/>
<reference evidence="3" key="3">
    <citation type="submission" date="2018-08" db="UniProtKB">
        <authorList>
            <consortium name="EnsemblPlants"/>
        </authorList>
    </citation>
    <scope>IDENTIFICATION</scope>
    <source>
        <strain evidence="3">cv. Bd21</strain>
    </source>
</reference>
<organism evidence="2">
    <name type="scientific">Brachypodium distachyon</name>
    <name type="common">Purple false brome</name>
    <name type="synonym">Trachynia distachya</name>
    <dbReference type="NCBI Taxonomy" id="15368"/>
    <lineage>
        <taxon>Eukaryota</taxon>
        <taxon>Viridiplantae</taxon>
        <taxon>Streptophyta</taxon>
        <taxon>Embryophyta</taxon>
        <taxon>Tracheophyta</taxon>
        <taxon>Spermatophyta</taxon>
        <taxon>Magnoliopsida</taxon>
        <taxon>Liliopsida</taxon>
        <taxon>Poales</taxon>
        <taxon>Poaceae</taxon>
        <taxon>BOP clade</taxon>
        <taxon>Pooideae</taxon>
        <taxon>Stipodae</taxon>
        <taxon>Brachypodieae</taxon>
        <taxon>Brachypodium</taxon>
    </lineage>
</organism>
<reference evidence="2" key="2">
    <citation type="submission" date="2017-06" db="EMBL/GenBank/DDBJ databases">
        <title>WGS assembly of Brachypodium distachyon.</title>
        <authorList>
            <consortium name="The International Brachypodium Initiative"/>
            <person name="Lucas S."/>
            <person name="Harmon-Smith M."/>
            <person name="Lail K."/>
            <person name="Tice H."/>
            <person name="Grimwood J."/>
            <person name="Bruce D."/>
            <person name="Barry K."/>
            <person name="Shu S."/>
            <person name="Lindquist E."/>
            <person name="Wang M."/>
            <person name="Pitluck S."/>
            <person name="Vogel J.P."/>
            <person name="Garvin D.F."/>
            <person name="Mockler T.C."/>
            <person name="Schmutz J."/>
            <person name="Rokhsar D."/>
            <person name="Bevan M.W."/>
        </authorList>
    </citation>
    <scope>NUCLEOTIDE SEQUENCE</scope>
    <source>
        <strain evidence="2">Bd21</strain>
    </source>
</reference>
<keyword evidence="1" id="KW-1133">Transmembrane helix</keyword>
<keyword evidence="1" id="KW-0472">Membrane</keyword>
<dbReference type="Proteomes" id="UP000008810">
    <property type="component" value="Chromosome 3"/>
</dbReference>
<dbReference type="EnsemblPlants" id="PNT68211">
    <property type="protein sequence ID" value="PNT68211"/>
    <property type="gene ID" value="BRADI_3g37225v3"/>
</dbReference>
<evidence type="ECO:0000313" key="3">
    <source>
        <dbReference type="EnsemblPlants" id="PNT68211"/>
    </source>
</evidence>
<feature type="transmembrane region" description="Helical" evidence="1">
    <location>
        <begin position="88"/>
        <end position="109"/>
    </location>
</feature>
<evidence type="ECO:0000313" key="4">
    <source>
        <dbReference type="Proteomes" id="UP000008810"/>
    </source>
</evidence>
<sequence>MYIMVVALEACLFGSAPPDLRLRWLTRRSLFAIVINVEISSNGPAFAFGSVLLMVDVPLNLQIGGALVGSGMRYHWCGDRGLAMNSAWWLLPISGAMVLFLWLLMQVLIQDVWRRQLLLPPEYTEAFCSGSLLASWWRMVVCPSRMACDSVGG</sequence>
<proteinExistence type="predicted"/>
<dbReference type="Gramene" id="PNT68211">
    <property type="protein sequence ID" value="PNT68211"/>
    <property type="gene ID" value="BRADI_3g37225v3"/>
</dbReference>
<keyword evidence="1" id="KW-0812">Transmembrane</keyword>
<dbReference type="AlphaFoldDB" id="A0A2K2D1R8"/>
<protein>
    <submittedName>
        <fullName evidence="2 3">Uncharacterized protein</fullName>
    </submittedName>
</protein>
<keyword evidence="4" id="KW-1185">Reference proteome</keyword>
<evidence type="ECO:0000256" key="1">
    <source>
        <dbReference type="SAM" id="Phobius"/>
    </source>
</evidence>
<feature type="transmembrane region" description="Helical" evidence="1">
    <location>
        <begin position="30"/>
        <end position="55"/>
    </location>
</feature>
<dbReference type="EMBL" id="CM000882">
    <property type="protein sequence ID" value="PNT68211.1"/>
    <property type="molecule type" value="Genomic_DNA"/>
</dbReference>
<accession>A0A2K2D1R8</accession>
<name>A0A2K2D1R8_BRADI</name>
<gene>
    <name evidence="2" type="ORF">BRADI_3g37225v3</name>
</gene>
<reference evidence="2 3" key="1">
    <citation type="journal article" date="2010" name="Nature">
        <title>Genome sequencing and analysis of the model grass Brachypodium distachyon.</title>
        <authorList>
            <consortium name="International Brachypodium Initiative"/>
        </authorList>
    </citation>
    <scope>NUCLEOTIDE SEQUENCE [LARGE SCALE GENOMIC DNA]</scope>
    <source>
        <strain evidence="2 3">Bd21</strain>
    </source>
</reference>
<evidence type="ECO:0000313" key="2">
    <source>
        <dbReference type="EMBL" id="PNT68211.1"/>
    </source>
</evidence>